<dbReference type="SUPFAM" id="SSF103473">
    <property type="entry name" value="MFS general substrate transporter"/>
    <property type="match status" value="1"/>
</dbReference>
<keyword evidence="4 5" id="KW-0472">Membrane</keyword>
<dbReference type="InterPro" id="IPR036259">
    <property type="entry name" value="MFS_trans_sf"/>
</dbReference>
<dbReference type="AlphaFoldDB" id="A0A3M7PZA5"/>
<evidence type="ECO:0000256" key="1">
    <source>
        <dbReference type="ARBA" id="ARBA00004141"/>
    </source>
</evidence>
<feature type="transmembrane region" description="Helical" evidence="5">
    <location>
        <begin position="76"/>
        <end position="96"/>
    </location>
</feature>
<keyword evidence="2 5" id="KW-0812">Transmembrane</keyword>
<organism evidence="7 8">
    <name type="scientific">Brachionus plicatilis</name>
    <name type="common">Marine rotifer</name>
    <name type="synonym">Brachionus muelleri</name>
    <dbReference type="NCBI Taxonomy" id="10195"/>
    <lineage>
        <taxon>Eukaryota</taxon>
        <taxon>Metazoa</taxon>
        <taxon>Spiralia</taxon>
        <taxon>Gnathifera</taxon>
        <taxon>Rotifera</taxon>
        <taxon>Eurotatoria</taxon>
        <taxon>Monogononta</taxon>
        <taxon>Pseudotrocha</taxon>
        <taxon>Ploima</taxon>
        <taxon>Brachionidae</taxon>
        <taxon>Brachionus</taxon>
    </lineage>
</organism>
<dbReference type="EMBL" id="REGN01008276">
    <property type="protein sequence ID" value="RNA03978.1"/>
    <property type="molecule type" value="Genomic_DNA"/>
</dbReference>
<evidence type="ECO:0000313" key="7">
    <source>
        <dbReference type="EMBL" id="RNA03978.1"/>
    </source>
</evidence>
<name>A0A3M7PZA5_BRAPC</name>
<dbReference type="InterPro" id="IPR049680">
    <property type="entry name" value="FLVCR1-2_SLC49-like"/>
</dbReference>
<dbReference type="OrthoDB" id="422206at2759"/>
<comment type="subcellular location">
    <subcellularLocation>
        <location evidence="1">Membrane</location>
        <topology evidence="1">Multi-pass membrane protein</topology>
    </subcellularLocation>
</comment>
<dbReference type="GO" id="GO:0016020">
    <property type="term" value="C:membrane"/>
    <property type="evidence" value="ECO:0007669"/>
    <property type="project" value="UniProtKB-SubCell"/>
</dbReference>
<evidence type="ECO:0000256" key="3">
    <source>
        <dbReference type="ARBA" id="ARBA00022989"/>
    </source>
</evidence>
<keyword evidence="3 5" id="KW-1133">Transmembrane helix</keyword>
<dbReference type="PANTHER" id="PTHR10924">
    <property type="entry name" value="MAJOR FACILITATOR SUPERFAMILY PROTEIN-RELATED"/>
    <property type="match status" value="1"/>
</dbReference>
<dbReference type="Pfam" id="PF07690">
    <property type="entry name" value="MFS_1"/>
    <property type="match status" value="1"/>
</dbReference>
<comment type="caution">
    <text evidence="7">The sequence shown here is derived from an EMBL/GenBank/DDBJ whole genome shotgun (WGS) entry which is preliminary data.</text>
</comment>
<gene>
    <name evidence="7" type="ORF">BpHYR1_017005</name>
</gene>
<feature type="transmembrane region" description="Helical" evidence="5">
    <location>
        <begin position="28"/>
        <end position="46"/>
    </location>
</feature>
<dbReference type="Proteomes" id="UP000276133">
    <property type="component" value="Unassembled WGS sequence"/>
</dbReference>
<feature type="transmembrane region" description="Helical" evidence="5">
    <location>
        <begin position="358"/>
        <end position="378"/>
    </location>
</feature>
<dbReference type="STRING" id="10195.A0A3M7PZA5"/>
<feature type="non-terminal residue" evidence="7">
    <location>
        <position position="481"/>
    </location>
</feature>
<feature type="transmembrane region" description="Helical" evidence="5">
    <location>
        <begin position="424"/>
        <end position="444"/>
    </location>
</feature>
<dbReference type="InterPro" id="IPR020846">
    <property type="entry name" value="MFS_dom"/>
</dbReference>
<evidence type="ECO:0000256" key="5">
    <source>
        <dbReference type="SAM" id="Phobius"/>
    </source>
</evidence>
<sequence length="481" mass="53736">MIASNDEKLNEAQVAVKNRIITLDPKRWIVLAVFSMITLLSAFNWIEYNIVQDAIIFYYNESLPENEAQQIDAVNWFSMVYMLCYIPLIFPTMFLLDRKGLKLSCTLGILLTFIGSSVKCAAVRRDLFLVAMLAQTICAIAQSFTLGIPARVSALWFGHKEIGLATSIGVFGNQLGTAIGFVVPPLLVKKSDPIDIIERNFYILFIAVAAICGLTLIFCLIFVKDQPKEAPSIAQWEIRNTHSNRQNEESDFKIYKDSVIQLLKNYNFILVLISYGINTGSYYAIGTLLNLIISQYYADENENIGLIGLILVVSGLIGSIICGFILDRVKAFKLVTFLVYLGTFLSMVLFTFTLNINIWIIFGTSFMLGFFMTGYLPVGFELASEITYPICEGTSCGLLNTSAQIFGLIFTYSQGRIIYTYGPLAGNIFILVFLFIGTIVTGFVKSDFRRQNSLKMCNMADSKINDKLNLVAPVNSVYDAD</sequence>
<evidence type="ECO:0000313" key="8">
    <source>
        <dbReference type="Proteomes" id="UP000276133"/>
    </source>
</evidence>
<keyword evidence="8" id="KW-1185">Reference proteome</keyword>
<evidence type="ECO:0000259" key="6">
    <source>
        <dbReference type="PROSITE" id="PS50850"/>
    </source>
</evidence>
<feature type="transmembrane region" description="Helical" evidence="5">
    <location>
        <begin position="305"/>
        <end position="327"/>
    </location>
</feature>
<feature type="domain" description="Major facilitator superfamily (MFS) profile" evidence="6">
    <location>
        <begin position="30"/>
        <end position="449"/>
    </location>
</feature>
<dbReference type="GO" id="GO:0015232">
    <property type="term" value="F:heme transmembrane transporter activity"/>
    <property type="evidence" value="ECO:0007669"/>
    <property type="project" value="TreeGrafter"/>
</dbReference>
<feature type="transmembrane region" description="Helical" evidence="5">
    <location>
        <begin position="390"/>
        <end position="412"/>
    </location>
</feature>
<keyword evidence="7" id="KW-0675">Receptor</keyword>
<dbReference type="GO" id="GO:0020037">
    <property type="term" value="F:heme binding"/>
    <property type="evidence" value="ECO:0007669"/>
    <property type="project" value="TreeGrafter"/>
</dbReference>
<dbReference type="InterPro" id="IPR011701">
    <property type="entry name" value="MFS"/>
</dbReference>
<dbReference type="PANTHER" id="PTHR10924:SF4">
    <property type="entry name" value="GH15861P"/>
    <property type="match status" value="1"/>
</dbReference>
<reference evidence="7 8" key="1">
    <citation type="journal article" date="2018" name="Sci. Rep.">
        <title>Genomic signatures of local adaptation to the degree of environmental predictability in rotifers.</title>
        <authorList>
            <person name="Franch-Gras L."/>
            <person name="Hahn C."/>
            <person name="Garcia-Roger E.M."/>
            <person name="Carmona M.J."/>
            <person name="Serra M."/>
            <person name="Gomez A."/>
        </authorList>
    </citation>
    <scope>NUCLEOTIDE SEQUENCE [LARGE SCALE GENOMIC DNA]</scope>
    <source>
        <strain evidence="7">HYR1</strain>
    </source>
</reference>
<dbReference type="GO" id="GO:0097037">
    <property type="term" value="P:heme export"/>
    <property type="evidence" value="ECO:0007669"/>
    <property type="project" value="TreeGrafter"/>
</dbReference>
<proteinExistence type="predicted"/>
<evidence type="ECO:0000256" key="2">
    <source>
        <dbReference type="ARBA" id="ARBA00022692"/>
    </source>
</evidence>
<feature type="transmembrane region" description="Helical" evidence="5">
    <location>
        <begin position="202"/>
        <end position="223"/>
    </location>
</feature>
<evidence type="ECO:0000256" key="4">
    <source>
        <dbReference type="ARBA" id="ARBA00023136"/>
    </source>
</evidence>
<accession>A0A3M7PZA5</accession>
<dbReference type="PROSITE" id="PS50850">
    <property type="entry name" value="MFS"/>
    <property type="match status" value="1"/>
</dbReference>
<feature type="transmembrane region" description="Helical" evidence="5">
    <location>
        <begin position="266"/>
        <end position="285"/>
    </location>
</feature>
<protein>
    <submittedName>
        <fullName evidence="7">Feline leukemia virus subgroup C receptor-related 1</fullName>
    </submittedName>
</protein>
<feature type="transmembrane region" description="Helical" evidence="5">
    <location>
        <begin position="128"/>
        <end position="150"/>
    </location>
</feature>
<feature type="transmembrane region" description="Helical" evidence="5">
    <location>
        <begin position="334"/>
        <end position="352"/>
    </location>
</feature>
<dbReference type="Gene3D" id="1.20.1250.20">
    <property type="entry name" value="MFS general substrate transporter like domains"/>
    <property type="match status" value="2"/>
</dbReference>